<feature type="domain" description="DUF4440" evidence="1">
    <location>
        <begin position="24"/>
        <end position="109"/>
    </location>
</feature>
<dbReference type="InterPro" id="IPR032710">
    <property type="entry name" value="NTF2-like_dom_sf"/>
</dbReference>
<protein>
    <recommendedName>
        <fullName evidence="1">DUF4440 domain-containing protein</fullName>
    </recommendedName>
</protein>
<evidence type="ECO:0000259" key="1">
    <source>
        <dbReference type="Pfam" id="PF14534"/>
    </source>
</evidence>
<reference evidence="3" key="1">
    <citation type="journal article" date="2019" name="Int. J. Syst. Evol. Microbiol.">
        <title>The Global Catalogue of Microorganisms (GCM) 10K type strain sequencing project: providing services to taxonomists for standard genome sequencing and annotation.</title>
        <authorList>
            <consortium name="The Broad Institute Genomics Platform"/>
            <consortium name="The Broad Institute Genome Sequencing Center for Infectious Disease"/>
            <person name="Wu L."/>
            <person name="Ma J."/>
        </authorList>
    </citation>
    <scope>NUCLEOTIDE SEQUENCE [LARGE SCALE GENOMIC DNA]</scope>
    <source>
        <strain evidence="3">CGMCC 1.12806</strain>
    </source>
</reference>
<organism evidence="2 3">
    <name type="scientific">Hafnia psychrotolerans</name>
    <dbReference type="NCBI Taxonomy" id="1477018"/>
    <lineage>
        <taxon>Bacteria</taxon>
        <taxon>Pseudomonadati</taxon>
        <taxon>Pseudomonadota</taxon>
        <taxon>Gammaproteobacteria</taxon>
        <taxon>Enterobacterales</taxon>
        <taxon>Hafniaceae</taxon>
        <taxon>Hafnia</taxon>
    </lineage>
</organism>
<gene>
    <name evidence="2" type="ORF">GCM10011328_03360</name>
</gene>
<sequence length="127" mass="13959">MHLNEIKDLECSLHDAKRANRLWLEKILHPDFMEITRSGILTNRQETIAALTAEAAAPQIVASDFNLQPVNAGCVILTYKTVVRSGAGNVCAALRSSCWTLTEGTGWQLLFHQGTPDTTGNRNRLGL</sequence>
<dbReference type="RefSeq" id="WP_188469786.1">
    <property type="nucleotide sequence ID" value="NZ_BMFZ01000001.1"/>
</dbReference>
<dbReference type="InterPro" id="IPR027843">
    <property type="entry name" value="DUF4440"/>
</dbReference>
<dbReference type="Proteomes" id="UP000627464">
    <property type="component" value="Unassembled WGS sequence"/>
</dbReference>
<keyword evidence="3" id="KW-1185">Reference proteome</keyword>
<dbReference type="EMBL" id="BMFZ01000001">
    <property type="protein sequence ID" value="GGA31965.1"/>
    <property type="molecule type" value="Genomic_DNA"/>
</dbReference>
<name>A0ABQ1FVI2_9GAMM</name>
<accession>A0ABQ1FVI2</accession>
<evidence type="ECO:0000313" key="2">
    <source>
        <dbReference type="EMBL" id="GGA31965.1"/>
    </source>
</evidence>
<dbReference type="Pfam" id="PF14534">
    <property type="entry name" value="DUF4440"/>
    <property type="match status" value="1"/>
</dbReference>
<dbReference type="Gene3D" id="3.10.450.50">
    <property type="match status" value="1"/>
</dbReference>
<comment type="caution">
    <text evidence="2">The sequence shown here is derived from an EMBL/GenBank/DDBJ whole genome shotgun (WGS) entry which is preliminary data.</text>
</comment>
<dbReference type="SUPFAM" id="SSF54427">
    <property type="entry name" value="NTF2-like"/>
    <property type="match status" value="1"/>
</dbReference>
<evidence type="ECO:0000313" key="3">
    <source>
        <dbReference type="Proteomes" id="UP000627464"/>
    </source>
</evidence>
<proteinExistence type="predicted"/>